<feature type="region of interest" description="Disordered" evidence="5">
    <location>
        <begin position="493"/>
        <end position="519"/>
    </location>
</feature>
<keyword evidence="4" id="KW-0460">Magnesium</keyword>
<sequence length="717" mass="80200">MTDNCPYTICRGIAGTGVLSTRGAVVAERLACSPPTKANQVQSLTGSLDFPMWESCWMMPLVGGFSRGSPIFPALSLRHCSILASITFISSQDLAVKSRPNLLTHLSTGVALSSFVCKPSLSAKCPKNSTEFRQNVLFFWFTLNPLSLNLCNRLWRFLFMLLPHQLIDQDVILETDDTFQHLKHLFHGLLKDGRWDFMSNGRYPSQVFVGDTFCYFSGMTFAVVGILGHFSKMLLLFFIPQVINFVYSVPQLFHFIPCPRHRLPRYNASTDQVEMSKTKFRLSEQNVLGRVSIALLRLLHLVHLEEGVGEDAGYVECNNLTLLNLVLLWRGPMNEETLVRHLLALQLYSDMDLEVAAAAYMYTNLALRKKKKRRRWWQTQLFELKEQYGGSTLMADLKFQHVRRRYKNVTRVSPVDFGYLISLVGGKIEKKYTNPSQAISVQDRLAVTLTFLATGDSYSSLQCIGQIVLDVCQALVDKLAEYSQQLELRLASDITHPEDVSPPPPSIQTRTSQESINTDARPLQREFTLLHRTARCRKNPSGPRDLSKSLSCSFTILLVPKTLLFPSGNPRPFKTIRVRKTPSVSQNPGSGDTSTPNQPGRPEVPAPADPAATRSCYKCQLTSTNAAAGSAVSKAFNSQDPGQMSSAGSMPTKGRPRQRYNEVCSSRDFHKETKQVSRGNYKESSCLPVARLTSPSMGEQHLPGMRCPEEVDPSLPD</sequence>
<keyword evidence="3" id="KW-0479">Metal-binding</keyword>
<keyword evidence="9" id="KW-1185">Reference proteome</keyword>
<evidence type="ECO:0000256" key="3">
    <source>
        <dbReference type="ARBA" id="ARBA00022723"/>
    </source>
</evidence>
<evidence type="ECO:0000256" key="4">
    <source>
        <dbReference type="ARBA" id="ARBA00022842"/>
    </source>
</evidence>
<dbReference type="Pfam" id="PF21383">
    <property type="entry name" value="DPAGT1_ins"/>
    <property type="match status" value="1"/>
</dbReference>
<feature type="transmembrane region" description="Helical" evidence="6">
    <location>
        <begin position="136"/>
        <end position="155"/>
    </location>
</feature>
<keyword evidence="6" id="KW-1133">Transmembrane helix</keyword>
<evidence type="ECO:0000256" key="1">
    <source>
        <dbReference type="ARBA" id="ARBA00004127"/>
    </source>
</evidence>
<feature type="region of interest" description="Disordered" evidence="5">
    <location>
        <begin position="632"/>
        <end position="681"/>
    </location>
</feature>
<keyword evidence="6" id="KW-0472">Membrane</keyword>
<evidence type="ECO:0000313" key="8">
    <source>
        <dbReference type="EMBL" id="KAJ8895823.1"/>
    </source>
</evidence>
<feature type="region of interest" description="Disordered" evidence="5">
    <location>
        <begin position="694"/>
        <end position="717"/>
    </location>
</feature>
<dbReference type="InterPro" id="IPR048439">
    <property type="entry name" value="DPAGT1_ins"/>
</dbReference>
<reference evidence="8 9" key="1">
    <citation type="submission" date="2023-02" db="EMBL/GenBank/DDBJ databases">
        <title>LHISI_Scaffold_Assembly.</title>
        <authorList>
            <person name="Stuart O.P."/>
            <person name="Cleave R."/>
            <person name="Magrath M.J.L."/>
            <person name="Mikheyev A.S."/>
        </authorList>
    </citation>
    <scope>NUCLEOTIDE SEQUENCE [LARGE SCALE GENOMIC DNA]</scope>
    <source>
        <strain evidence="8">Daus_M_001</strain>
        <tissue evidence="8">Leg muscle</tissue>
    </source>
</reference>
<dbReference type="Proteomes" id="UP001159363">
    <property type="component" value="Chromosome 1"/>
</dbReference>
<keyword evidence="2" id="KW-0328">Glycosyltransferase</keyword>
<feature type="transmembrane region" description="Helical" evidence="6">
    <location>
        <begin position="234"/>
        <end position="256"/>
    </location>
</feature>
<dbReference type="EMBL" id="JARBHB010000001">
    <property type="protein sequence ID" value="KAJ8895823.1"/>
    <property type="molecule type" value="Genomic_DNA"/>
</dbReference>
<feature type="domain" description="DPAGT1 insertion" evidence="7">
    <location>
        <begin position="278"/>
        <end position="319"/>
    </location>
</feature>
<accession>A0ABQ9IJ13</accession>
<dbReference type="PANTHER" id="PTHR10571:SF0">
    <property type="entry name" value="UDP-N-ACETYLGLUCOSAMINE--DOLICHYL-PHOSPHATE N-ACETYLGLUCOSAMINEPHOSPHOTRANSFERASE"/>
    <property type="match status" value="1"/>
</dbReference>
<feature type="compositionally biased region" description="Basic and acidic residues" evidence="5">
    <location>
        <begin position="665"/>
        <end position="675"/>
    </location>
</feature>
<dbReference type="InterPro" id="IPR033895">
    <property type="entry name" value="GPT"/>
</dbReference>
<evidence type="ECO:0000256" key="6">
    <source>
        <dbReference type="SAM" id="Phobius"/>
    </source>
</evidence>
<evidence type="ECO:0000259" key="7">
    <source>
        <dbReference type="Pfam" id="PF21383"/>
    </source>
</evidence>
<evidence type="ECO:0000256" key="2">
    <source>
        <dbReference type="ARBA" id="ARBA00022676"/>
    </source>
</evidence>
<feature type="compositionally biased region" description="Polar residues" evidence="5">
    <location>
        <begin position="507"/>
        <end position="518"/>
    </location>
</feature>
<name>A0ABQ9IJ13_9NEOP</name>
<comment type="subcellular location">
    <subcellularLocation>
        <location evidence="1">Endomembrane system</location>
        <topology evidence="1">Multi-pass membrane protein</topology>
    </subcellularLocation>
</comment>
<protein>
    <recommendedName>
        <fullName evidence="7">DPAGT1 insertion domain-containing protein</fullName>
    </recommendedName>
</protein>
<dbReference type="PANTHER" id="PTHR10571">
    <property type="entry name" value="UDP-N-ACETYLGLUCOSAMINE--DOLICHYL-PHOSPHATE N-ACETYLGLUCOSAMINEPHOSPHOTRANSFERASE"/>
    <property type="match status" value="1"/>
</dbReference>
<feature type="compositionally biased region" description="Polar residues" evidence="5">
    <location>
        <begin position="635"/>
        <end position="649"/>
    </location>
</feature>
<proteinExistence type="predicted"/>
<comment type="caution">
    <text evidence="8">The sequence shown here is derived from an EMBL/GenBank/DDBJ whole genome shotgun (WGS) entry which is preliminary data.</text>
</comment>
<evidence type="ECO:0000313" key="9">
    <source>
        <dbReference type="Proteomes" id="UP001159363"/>
    </source>
</evidence>
<feature type="transmembrane region" description="Helical" evidence="6">
    <location>
        <begin position="207"/>
        <end position="227"/>
    </location>
</feature>
<organism evidence="8 9">
    <name type="scientific">Dryococelus australis</name>
    <dbReference type="NCBI Taxonomy" id="614101"/>
    <lineage>
        <taxon>Eukaryota</taxon>
        <taxon>Metazoa</taxon>
        <taxon>Ecdysozoa</taxon>
        <taxon>Arthropoda</taxon>
        <taxon>Hexapoda</taxon>
        <taxon>Insecta</taxon>
        <taxon>Pterygota</taxon>
        <taxon>Neoptera</taxon>
        <taxon>Polyneoptera</taxon>
        <taxon>Phasmatodea</taxon>
        <taxon>Verophasmatodea</taxon>
        <taxon>Anareolatae</taxon>
        <taxon>Phasmatidae</taxon>
        <taxon>Eurycanthinae</taxon>
        <taxon>Dryococelus</taxon>
    </lineage>
</organism>
<keyword evidence="2" id="KW-0808">Transferase</keyword>
<keyword evidence="6" id="KW-0812">Transmembrane</keyword>
<feature type="compositionally biased region" description="Polar residues" evidence="5">
    <location>
        <begin position="582"/>
        <end position="598"/>
    </location>
</feature>
<evidence type="ECO:0000256" key="5">
    <source>
        <dbReference type="SAM" id="MobiDB-lite"/>
    </source>
</evidence>
<feature type="region of interest" description="Disordered" evidence="5">
    <location>
        <begin position="569"/>
        <end position="611"/>
    </location>
</feature>
<gene>
    <name evidence="8" type="ORF">PR048_001161</name>
</gene>